<name>A0A246K0F6_9SPHN</name>
<dbReference type="EMBL" id="NISK01000001">
    <property type="protein sequence ID" value="OWQ98970.1"/>
    <property type="molecule type" value="Genomic_DNA"/>
</dbReference>
<proteinExistence type="predicted"/>
<dbReference type="PANTHER" id="PTHR42711">
    <property type="entry name" value="ABC TRANSPORTER ATP-BINDING PROTEIN"/>
    <property type="match status" value="1"/>
</dbReference>
<organism evidence="5 6">
    <name type="scientific">Sphingopyxis bauzanensis</name>
    <dbReference type="NCBI Taxonomy" id="651663"/>
    <lineage>
        <taxon>Bacteria</taxon>
        <taxon>Pseudomonadati</taxon>
        <taxon>Pseudomonadota</taxon>
        <taxon>Alphaproteobacteria</taxon>
        <taxon>Sphingomonadales</taxon>
        <taxon>Sphingomonadaceae</taxon>
        <taxon>Sphingopyxis</taxon>
    </lineage>
</organism>
<evidence type="ECO:0000313" key="5">
    <source>
        <dbReference type="EMBL" id="OWQ98970.1"/>
    </source>
</evidence>
<dbReference type="PANTHER" id="PTHR42711:SF17">
    <property type="entry name" value="ABC TRANSPORTER ATP-BINDING PROTEIN"/>
    <property type="match status" value="1"/>
</dbReference>
<comment type="caution">
    <text evidence="5">The sequence shown here is derived from an EMBL/GenBank/DDBJ whole genome shotgun (WGS) entry which is preliminary data.</text>
</comment>
<dbReference type="InterPro" id="IPR003593">
    <property type="entry name" value="AAA+_ATPase"/>
</dbReference>
<evidence type="ECO:0000313" key="6">
    <source>
        <dbReference type="Proteomes" id="UP000197361"/>
    </source>
</evidence>
<dbReference type="AlphaFoldDB" id="A0A246K0F6"/>
<dbReference type="Proteomes" id="UP000197361">
    <property type="component" value="Unassembled WGS sequence"/>
</dbReference>
<evidence type="ECO:0000256" key="1">
    <source>
        <dbReference type="ARBA" id="ARBA00022448"/>
    </source>
</evidence>
<evidence type="ECO:0000256" key="2">
    <source>
        <dbReference type="ARBA" id="ARBA00022741"/>
    </source>
</evidence>
<dbReference type="Pfam" id="PF00005">
    <property type="entry name" value="ABC_tran"/>
    <property type="match status" value="1"/>
</dbReference>
<dbReference type="InterPro" id="IPR027417">
    <property type="entry name" value="P-loop_NTPase"/>
</dbReference>
<accession>A0A246K0F6</accession>
<dbReference type="SUPFAM" id="SSF52540">
    <property type="entry name" value="P-loop containing nucleoside triphosphate hydrolases"/>
    <property type="match status" value="1"/>
</dbReference>
<dbReference type="GO" id="GO:0016887">
    <property type="term" value="F:ATP hydrolysis activity"/>
    <property type="evidence" value="ECO:0007669"/>
    <property type="project" value="InterPro"/>
</dbReference>
<keyword evidence="2" id="KW-0547">Nucleotide-binding</keyword>
<keyword evidence="3 5" id="KW-0067">ATP-binding</keyword>
<sequence length="307" mass="32680">MTSDLSAIARLIAVEKRLGSVQALAGFELDIRPGEVTALLGPNGAGKTTAVGVLTGRLLADRGEAELFGLDPRRPAARARLGIMLQSASLPDVLTVEEIVALQVGYYPMPRSVEETLALAGLIDLASRRAGALSGGQTRRLQFALAICGRPDLLILDEPTTGLDAEARRGLWSTVRDTADEGAAVLLTTHYLEEAEVLADRIVVIDRGRVIADGSTHDIRAGTAGSTIRCRTRRSVAQLAELPGAIRVERSGGEVRMLCNDATATLRSLLDIAEDCTDLRVEAASLEDALSSLMRPESDETRFEEAA</sequence>
<dbReference type="OrthoDB" id="7465047at2"/>
<dbReference type="SMART" id="SM00382">
    <property type="entry name" value="AAA"/>
    <property type="match status" value="1"/>
</dbReference>
<keyword evidence="1" id="KW-0813">Transport</keyword>
<feature type="domain" description="ABC transporter" evidence="4">
    <location>
        <begin position="9"/>
        <end position="232"/>
    </location>
</feature>
<reference evidence="5 6" key="1">
    <citation type="journal article" date="2010" name="Int. J. Syst. Evol. Microbiol.">
        <title>Sphingopyxis bauzanensis sp. nov., a psychrophilic bacterium isolated from soil.</title>
        <authorList>
            <person name="Zhang D.C."/>
            <person name="Liu H.C."/>
            <person name="Xin Y.H."/>
            <person name="Zhou Y.G."/>
            <person name="Schinner F."/>
            <person name="Margesin R."/>
        </authorList>
    </citation>
    <scope>NUCLEOTIDE SEQUENCE [LARGE SCALE GENOMIC DNA]</scope>
    <source>
        <strain evidence="5 6">DSM 22271</strain>
    </source>
</reference>
<dbReference type="InterPro" id="IPR050763">
    <property type="entry name" value="ABC_transporter_ATP-binding"/>
</dbReference>
<dbReference type="GO" id="GO:0005524">
    <property type="term" value="F:ATP binding"/>
    <property type="evidence" value="ECO:0007669"/>
    <property type="project" value="UniProtKB-KW"/>
</dbReference>
<protein>
    <submittedName>
        <fullName evidence="5">Multidrug ABC transporter ATP-binding protein</fullName>
    </submittedName>
</protein>
<gene>
    <name evidence="5" type="ORF">CDQ92_01985</name>
</gene>
<evidence type="ECO:0000256" key="3">
    <source>
        <dbReference type="ARBA" id="ARBA00022840"/>
    </source>
</evidence>
<evidence type="ECO:0000259" key="4">
    <source>
        <dbReference type="PROSITE" id="PS50893"/>
    </source>
</evidence>
<keyword evidence="6" id="KW-1185">Reference proteome</keyword>
<dbReference type="PROSITE" id="PS50893">
    <property type="entry name" value="ABC_TRANSPORTER_2"/>
    <property type="match status" value="1"/>
</dbReference>
<dbReference type="Gene3D" id="3.40.50.300">
    <property type="entry name" value="P-loop containing nucleotide triphosphate hydrolases"/>
    <property type="match status" value="1"/>
</dbReference>
<dbReference type="InterPro" id="IPR003439">
    <property type="entry name" value="ABC_transporter-like_ATP-bd"/>
</dbReference>